<reference evidence="1 2" key="1">
    <citation type="submission" date="2022-03" db="EMBL/GenBank/DDBJ databases">
        <authorList>
            <person name="Brunel B."/>
        </authorList>
    </citation>
    <scope>NUCLEOTIDE SEQUENCE [LARGE SCALE GENOMIC DNA]</scope>
    <source>
        <strain evidence="1">STM5069sample</strain>
    </source>
</reference>
<evidence type="ECO:0000313" key="2">
    <source>
        <dbReference type="Proteomes" id="UP001153050"/>
    </source>
</evidence>
<protein>
    <submittedName>
        <fullName evidence="1">Uncharacterized protein</fullName>
    </submittedName>
</protein>
<dbReference type="EMBL" id="CAKXZT010000166">
    <property type="protein sequence ID" value="CAH2408359.1"/>
    <property type="molecule type" value="Genomic_DNA"/>
</dbReference>
<name>A0ABN8KHT9_9HYPH</name>
<gene>
    <name evidence="1" type="ORF">MES5069_680064</name>
</gene>
<organism evidence="1 2">
    <name type="scientific">Mesorhizobium escarrei</name>
    <dbReference type="NCBI Taxonomy" id="666018"/>
    <lineage>
        <taxon>Bacteria</taxon>
        <taxon>Pseudomonadati</taxon>
        <taxon>Pseudomonadota</taxon>
        <taxon>Alphaproteobacteria</taxon>
        <taxon>Hyphomicrobiales</taxon>
        <taxon>Phyllobacteriaceae</taxon>
        <taxon>Mesorhizobium</taxon>
    </lineage>
</organism>
<comment type="caution">
    <text evidence="1">The sequence shown here is derived from an EMBL/GenBank/DDBJ whole genome shotgun (WGS) entry which is preliminary data.</text>
</comment>
<evidence type="ECO:0000313" key="1">
    <source>
        <dbReference type="EMBL" id="CAH2408359.1"/>
    </source>
</evidence>
<sequence length="69" mass="7760">MRSSAQKIQLQDLKHCIEWRFDEKVFCLADAAFDPSAPMTLDAMPGASRHRLCRRTAVSSAYLPGRPPL</sequence>
<dbReference type="Proteomes" id="UP001153050">
    <property type="component" value="Unassembled WGS sequence"/>
</dbReference>
<proteinExistence type="predicted"/>
<accession>A0ABN8KHT9</accession>
<keyword evidence="2" id="KW-1185">Reference proteome</keyword>